<evidence type="ECO:0000313" key="2">
    <source>
        <dbReference type="EMBL" id="MBC5686063.1"/>
    </source>
</evidence>
<keyword evidence="2" id="KW-0413">Isomerase</keyword>
<dbReference type="SUPFAM" id="SSF51658">
    <property type="entry name" value="Xylose isomerase-like"/>
    <property type="match status" value="1"/>
</dbReference>
<comment type="caution">
    <text evidence="2">The sequence shown here is derived from an EMBL/GenBank/DDBJ whole genome shotgun (WGS) entry which is preliminary data.</text>
</comment>
<sequence length="280" mass="31543">MAIKAIQQFQLRTVIGTEAKAKETLRLMEEAGYDGIELCSYMIKHMSLTIRAITRLAGMPMGKSGNLDWHALLADTNLKVVSIHQDLGTLKRVPEEAIAEAKSYGTKYIVITGMHHFDYSDKEAVDGLIADLNACGKRLKADGIELLYHNHNCEFRKIDGQTAYDRIIENTDPEYVNFEFDSYWPTEAGVNTVELMRRLGSRIKLYHINDRGSRVEGKTSSILTSDSMELGYGNMDLKTMVDIVKENGVDAVVLESHKNWVDKSPIKSFQLSAKFMNENV</sequence>
<name>A0ABR7GF38_9FIRM</name>
<proteinExistence type="predicted"/>
<evidence type="ECO:0000313" key="3">
    <source>
        <dbReference type="Proteomes" id="UP000643810"/>
    </source>
</evidence>
<dbReference type="InterPro" id="IPR013022">
    <property type="entry name" value="Xyl_isomerase-like_TIM-brl"/>
</dbReference>
<feature type="domain" description="Xylose isomerase-like TIM barrel" evidence="1">
    <location>
        <begin position="26"/>
        <end position="275"/>
    </location>
</feature>
<protein>
    <submittedName>
        <fullName evidence="2">Sugar phosphate isomerase/epimerase</fullName>
    </submittedName>
</protein>
<dbReference type="GO" id="GO:0016853">
    <property type="term" value="F:isomerase activity"/>
    <property type="evidence" value="ECO:0007669"/>
    <property type="project" value="UniProtKB-KW"/>
</dbReference>
<keyword evidence="3" id="KW-1185">Reference proteome</keyword>
<gene>
    <name evidence="2" type="ORF">H8R94_05505</name>
</gene>
<dbReference type="PANTHER" id="PTHR12110">
    <property type="entry name" value="HYDROXYPYRUVATE ISOMERASE"/>
    <property type="match status" value="1"/>
</dbReference>
<evidence type="ECO:0000259" key="1">
    <source>
        <dbReference type="Pfam" id="PF01261"/>
    </source>
</evidence>
<dbReference type="EMBL" id="JACOPG010000002">
    <property type="protein sequence ID" value="MBC5686063.1"/>
    <property type="molecule type" value="Genomic_DNA"/>
</dbReference>
<dbReference type="Pfam" id="PF01261">
    <property type="entry name" value="AP_endonuc_2"/>
    <property type="match status" value="1"/>
</dbReference>
<organism evidence="2 3">
    <name type="scientific">Roseburia lenta</name>
    <dbReference type="NCBI Taxonomy" id="2763061"/>
    <lineage>
        <taxon>Bacteria</taxon>
        <taxon>Bacillati</taxon>
        <taxon>Bacillota</taxon>
        <taxon>Clostridia</taxon>
        <taxon>Lachnospirales</taxon>
        <taxon>Lachnospiraceae</taxon>
        <taxon>Roseburia</taxon>
    </lineage>
</organism>
<accession>A0ABR7GF38</accession>
<dbReference type="InterPro" id="IPR050312">
    <property type="entry name" value="IolE/XylAMocC-like"/>
</dbReference>
<reference evidence="2 3" key="1">
    <citation type="submission" date="2020-08" db="EMBL/GenBank/DDBJ databases">
        <title>Genome public.</title>
        <authorList>
            <person name="Liu C."/>
            <person name="Sun Q."/>
        </authorList>
    </citation>
    <scope>NUCLEOTIDE SEQUENCE [LARGE SCALE GENOMIC DNA]</scope>
    <source>
        <strain evidence="2 3">NSJ-9</strain>
    </source>
</reference>
<dbReference type="Gene3D" id="3.20.20.150">
    <property type="entry name" value="Divalent-metal-dependent TIM barrel enzymes"/>
    <property type="match status" value="1"/>
</dbReference>
<dbReference type="Proteomes" id="UP000643810">
    <property type="component" value="Unassembled WGS sequence"/>
</dbReference>
<dbReference type="RefSeq" id="WP_118280326.1">
    <property type="nucleotide sequence ID" value="NZ_JACOPG010000002.1"/>
</dbReference>
<dbReference type="PANTHER" id="PTHR12110:SF41">
    <property type="entry name" value="INOSOSE DEHYDRATASE"/>
    <property type="match status" value="1"/>
</dbReference>
<dbReference type="InterPro" id="IPR036237">
    <property type="entry name" value="Xyl_isomerase-like_sf"/>
</dbReference>